<evidence type="ECO:0000313" key="3">
    <source>
        <dbReference type="EMBL" id="SDV04109.1"/>
    </source>
</evidence>
<keyword evidence="4" id="KW-1185">Reference proteome</keyword>
<protein>
    <recommendedName>
        <fullName evidence="5">Lipoprotein</fullName>
    </recommendedName>
</protein>
<organism evidence="3 4">
    <name type="scientific">Microlunatus sagamiharensis</name>
    <dbReference type="NCBI Taxonomy" id="546874"/>
    <lineage>
        <taxon>Bacteria</taxon>
        <taxon>Bacillati</taxon>
        <taxon>Actinomycetota</taxon>
        <taxon>Actinomycetes</taxon>
        <taxon>Propionibacteriales</taxon>
        <taxon>Propionibacteriaceae</taxon>
        <taxon>Microlunatus</taxon>
    </lineage>
</organism>
<gene>
    <name evidence="3" type="ORF">SAMN04488544_3916</name>
</gene>
<accession>A0A1H2NF69</accession>
<evidence type="ECO:0000256" key="1">
    <source>
        <dbReference type="SAM" id="MobiDB-lite"/>
    </source>
</evidence>
<dbReference type="AlphaFoldDB" id="A0A1H2NF69"/>
<dbReference type="RefSeq" id="WP_157720101.1">
    <property type="nucleotide sequence ID" value="NZ_LT629799.1"/>
</dbReference>
<dbReference type="EMBL" id="LT629799">
    <property type="protein sequence ID" value="SDV04109.1"/>
    <property type="molecule type" value="Genomic_DNA"/>
</dbReference>
<evidence type="ECO:0008006" key="5">
    <source>
        <dbReference type="Google" id="ProtNLM"/>
    </source>
</evidence>
<feature type="region of interest" description="Disordered" evidence="1">
    <location>
        <begin position="20"/>
        <end position="46"/>
    </location>
</feature>
<keyword evidence="2" id="KW-0732">Signal</keyword>
<sequence>MVTRFGLLAAGAAVLVASACSSSPTTPAPSPAPSSETSSAAPTAPAGACPDGAYRVTALEGRGSASALGKGSGGDIDASFSDGDFTISSDGADPVKVDLGPVNADMRFNGKITGTYEGDSDALRLTTTSADGEVTVKGFGFTRSRSASALSGQLLGQGVTAQVVCDDAAGTAVVTLPNAALTLTRA</sequence>
<evidence type="ECO:0000313" key="4">
    <source>
        <dbReference type="Proteomes" id="UP000198825"/>
    </source>
</evidence>
<reference evidence="4" key="1">
    <citation type="submission" date="2016-10" db="EMBL/GenBank/DDBJ databases">
        <authorList>
            <person name="Varghese N."/>
            <person name="Submissions S."/>
        </authorList>
    </citation>
    <scope>NUCLEOTIDE SEQUENCE [LARGE SCALE GENOMIC DNA]</scope>
    <source>
        <strain evidence="4">DSM 21743</strain>
    </source>
</reference>
<feature type="signal peptide" evidence="2">
    <location>
        <begin position="1"/>
        <end position="19"/>
    </location>
</feature>
<evidence type="ECO:0000256" key="2">
    <source>
        <dbReference type="SAM" id="SignalP"/>
    </source>
</evidence>
<dbReference type="Proteomes" id="UP000198825">
    <property type="component" value="Chromosome I"/>
</dbReference>
<feature type="compositionally biased region" description="Low complexity" evidence="1">
    <location>
        <begin position="33"/>
        <end position="46"/>
    </location>
</feature>
<dbReference type="PROSITE" id="PS51257">
    <property type="entry name" value="PROKAR_LIPOPROTEIN"/>
    <property type="match status" value="1"/>
</dbReference>
<proteinExistence type="predicted"/>
<dbReference type="OrthoDB" id="9851997at2"/>
<name>A0A1H2NF69_9ACTN</name>
<feature type="chain" id="PRO_5038354520" description="Lipoprotein" evidence="2">
    <location>
        <begin position="20"/>
        <end position="186"/>
    </location>
</feature>